<name>A0AAE3N388_9BURK</name>
<dbReference type="EMBL" id="JAQIPB010000001">
    <property type="protein sequence ID" value="MDA7414990.1"/>
    <property type="molecule type" value="Genomic_DNA"/>
</dbReference>
<protein>
    <submittedName>
        <fullName evidence="1">YbaB/EbfC family DNA-binding protein</fullName>
    </submittedName>
</protein>
<dbReference type="RefSeq" id="WP_271426260.1">
    <property type="nucleotide sequence ID" value="NZ_JAQIPB010000001.1"/>
</dbReference>
<gene>
    <name evidence="1" type="ORF">PGB34_01310</name>
</gene>
<evidence type="ECO:0000313" key="1">
    <source>
        <dbReference type="EMBL" id="MDA7414990.1"/>
    </source>
</evidence>
<comment type="caution">
    <text evidence="1">The sequence shown here is derived from an EMBL/GenBank/DDBJ whole genome shotgun (WGS) entry which is preliminary data.</text>
</comment>
<reference evidence="1" key="1">
    <citation type="submission" date="2023-01" db="EMBL/GenBank/DDBJ databases">
        <title>Xenophilus mangrovi sp. nov., isolated from soil of Mangrove nature reserve.</title>
        <authorList>
            <person name="Xu S."/>
            <person name="Liu Z."/>
            <person name="Xu Y."/>
        </authorList>
    </citation>
    <scope>NUCLEOTIDE SEQUENCE</scope>
    <source>
        <strain evidence="1">YW8</strain>
    </source>
</reference>
<dbReference type="Proteomes" id="UP001212602">
    <property type="component" value="Unassembled WGS sequence"/>
</dbReference>
<organism evidence="1 2">
    <name type="scientific">Xenophilus arseniciresistens</name>
    <dbReference type="NCBI Taxonomy" id="1283306"/>
    <lineage>
        <taxon>Bacteria</taxon>
        <taxon>Pseudomonadati</taxon>
        <taxon>Pseudomonadota</taxon>
        <taxon>Betaproteobacteria</taxon>
        <taxon>Burkholderiales</taxon>
        <taxon>Comamonadaceae</taxon>
        <taxon>Xenophilus</taxon>
    </lineage>
</organism>
<keyword evidence="2" id="KW-1185">Reference proteome</keyword>
<sequence>MVKKPSRFALAGARLRRLLAWLGLAGMAAALPVPVLAQSVPQHWISYAQLVGGQLQQGLSDPANEAVVRLHSWMQARILSGAEPQQAAQPLRVRVWIAASGRVSQAEFASLGQAQADADLRAVLTAQSITEAPPPDMRQPLVLELALGFGS</sequence>
<dbReference type="GO" id="GO:0003677">
    <property type="term" value="F:DNA binding"/>
    <property type="evidence" value="ECO:0007669"/>
    <property type="project" value="UniProtKB-KW"/>
</dbReference>
<accession>A0AAE3N388</accession>
<evidence type="ECO:0000313" key="2">
    <source>
        <dbReference type="Proteomes" id="UP001212602"/>
    </source>
</evidence>
<proteinExistence type="predicted"/>
<dbReference type="AlphaFoldDB" id="A0AAE3N388"/>
<keyword evidence="1" id="KW-0238">DNA-binding</keyword>